<comment type="caution">
    <text evidence="3">The sequence shown here is derived from an EMBL/GenBank/DDBJ whole genome shotgun (WGS) entry which is preliminary data.</text>
</comment>
<sequence>MAAQPRKPLQALNPSTSTPTSNISTRLEKSNPDVCCSIRDLEALASLDDDREHAHLPEATILAPVAKHTRCISVGLLDPEYPSLMASKSDASYSGAHSRGDGQFSVLQRWASRPTLLEELGYDTATVVRVCEDTGDKGSPNSSDGGFGNYTPTQARTIEQLSRENAYLRHAVGQMDSSFRGYAMSSALATSRYAIGTGIHNPHHTQGSVPVGLPVEDLDEVGDIPGYSQIQSNAGRRSYSEHPANQEKQFPAFASVETRTLENVKKAHWDISHGFGNTYDISLSRRHSFADIPIQHIYNSADSSRITVGDQEDIYRGIGEDLVSSAQGQNQSYFARNQALHAANGPSAIPMSRYSACTMPNTDGRHQSGLMYPHQNQLFYIVTFKYHRVDIFSIQDDTGLQVKSGDPVIVEADRGTDLGTIQQANVSMQKAQELKQQYAEYHYKCLMMFSRQGQSAAANLVNTFRSVSGLKGQSDIGGMRSHGSYGVQESAAETKPKLIKRLAQNHEILKLRDKEGNEMKAKQLCQQKVAEHRLNMEILGAEFQMCISP</sequence>
<proteinExistence type="predicted"/>
<dbReference type="PANTHER" id="PTHR43830">
    <property type="entry name" value="PROTEIN PSP1"/>
    <property type="match status" value="1"/>
</dbReference>
<dbReference type="PANTHER" id="PTHR43830:SF3">
    <property type="entry name" value="PROTEIN PSP1"/>
    <property type="match status" value="1"/>
</dbReference>
<dbReference type="OrthoDB" id="243127at2759"/>
<dbReference type="InterPro" id="IPR007557">
    <property type="entry name" value="PSP1_C"/>
</dbReference>
<evidence type="ECO:0000313" key="4">
    <source>
        <dbReference type="Proteomes" id="UP000324241"/>
    </source>
</evidence>
<dbReference type="GO" id="GO:0005737">
    <property type="term" value="C:cytoplasm"/>
    <property type="evidence" value="ECO:0007669"/>
    <property type="project" value="TreeGrafter"/>
</dbReference>
<evidence type="ECO:0000259" key="2">
    <source>
        <dbReference type="Pfam" id="PF04468"/>
    </source>
</evidence>
<evidence type="ECO:0000256" key="1">
    <source>
        <dbReference type="SAM" id="MobiDB-lite"/>
    </source>
</evidence>
<dbReference type="Proteomes" id="UP000324241">
    <property type="component" value="Unassembled WGS sequence"/>
</dbReference>
<dbReference type="AlphaFoldDB" id="A0A5M9NDF2"/>
<accession>A0A5M9NDF2</accession>
<dbReference type="VEuPathDB" id="FungiDB:EYZ11_006369"/>
<organism evidence="3 4">
    <name type="scientific">Aspergillus tanneri</name>
    <dbReference type="NCBI Taxonomy" id="1220188"/>
    <lineage>
        <taxon>Eukaryota</taxon>
        <taxon>Fungi</taxon>
        <taxon>Dikarya</taxon>
        <taxon>Ascomycota</taxon>
        <taxon>Pezizomycotina</taxon>
        <taxon>Eurotiomycetes</taxon>
        <taxon>Eurotiomycetidae</taxon>
        <taxon>Eurotiales</taxon>
        <taxon>Aspergillaceae</taxon>
        <taxon>Aspergillus</taxon>
        <taxon>Aspergillus subgen. Circumdati</taxon>
    </lineage>
</organism>
<feature type="domain" description="PSP1 C-terminal" evidence="2">
    <location>
        <begin position="498"/>
        <end position="545"/>
    </location>
</feature>
<name>A0A5M9NDF2_9EURO</name>
<dbReference type="InterPro" id="IPR047767">
    <property type="entry name" value="PSP1-like"/>
</dbReference>
<feature type="compositionally biased region" description="Low complexity" evidence="1">
    <location>
        <begin position="13"/>
        <end position="25"/>
    </location>
</feature>
<reference evidence="3 4" key="1">
    <citation type="submission" date="2019-08" db="EMBL/GenBank/DDBJ databases">
        <title>The genome sequence of a newly discovered highly antifungal drug resistant Aspergillus species, Aspergillus tanneri NIH 1004.</title>
        <authorList>
            <person name="Mounaud S."/>
            <person name="Singh I."/>
            <person name="Joardar V."/>
            <person name="Pakala S."/>
            <person name="Pakala S."/>
            <person name="Venepally P."/>
            <person name="Chung J.K."/>
            <person name="Losada L."/>
            <person name="Nierman W.C."/>
        </authorList>
    </citation>
    <scope>NUCLEOTIDE SEQUENCE [LARGE SCALE GENOMIC DNA]</scope>
    <source>
        <strain evidence="3 4">NIH1004</strain>
    </source>
</reference>
<dbReference type="EMBL" id="QUQM01000002">
    <property type="protein sequence ID" value="KAA8652747.1"/>
    <property type="molecule type" value="Genomic_DNA"/>
</dbReference>
<dbReference type="GeneID" id="54324354"/>
<evidence type="ECO:0000313" key="3">
    <source>
        <dbReference type="EMBL" id="KAA8652747.1"/>
    </source>
</evidence>
<feature type="region of interest" description="Disordered" evidence="1">
    <location>
        <begin position="225"/>
        <end position="245"/>
    </location>
</feature>
<dbReference type="RefSeq" id="XP_033432108.1">
    <property type="nucleotide sequence ID" value="XM_033566351.1"/>
</dbReference>
<gene>
    <name evidence="3" type="ORF">ATNIH1004_001652</name>
</gene>
<dbReference type="Pfam" id="PF04468">
    <property type="entry name" value="PSP1"/>
    <property type="match status" value="1"/>
</dbReference>
<protein>
    <recommendedName>
        <fullName evidence="2">PSP1 C-terminal domain-containing protein</fullName>
    </recommendedName>
</protein>
<feature type="region of interest" description="Disordered" evidence="1">
    <location>
        <begin position="1"/>
        <end position="28"/>
    </location>
</feature>